<dbReference type="EMBL" id="ML976618">
    <property type="protein sequence ID" value="KAF1841322.1"/>
    <property type="molecule type" value="Genomic_DNA"/>
</dbReference>
<keyword evidence="4" id="KW-1185">Reference proteome</keyword>
<feature type="region of interest" description="Disordered" evidence="1">
    <location>
        <begin position="1"/>
        <end position="49"/>
    </location>
</feature>
<protein>
    <submittedName>
        <fullName evidence="3">Uncharacterized protein</fullName>
    </submittedName>
</protein>
<organism evidence="3 4">
    <name type="scientific">Cucurbitaria berberidis CBS 394.84</name>
    <dbReference type="NCBI Taxonomy" id="1168544"/>
    <lineage>
        <taxon>Eukaryota</taxon>
        <taxon>Fungi</taxon>
        <taxon>Dikarya</taxon>
        <taxon>Ascomycota</taxon>
        <taxon>Pezizomycotina</taxon>
        <taxon>Dothideomycetes</taxon>
        <taxon>Pleosporomycetidae</taxon>
        <taxon>Pleosporales</taxon>
        <taxon>Pleosporineae</taxon>
        <taxon>Cucurbitariaceae</taxon>
        <taxon>Cucurbitaria</taxon>
    </lineage>
</organism>
<dbReference type="RefSeq" id="XP_040783885.1">
    <property type="nucleotide sequence ID" value="XM_040933948.1"/>
</dbReference>
<feature type="transmembrane region" description="Helical" evidence="2">
    <location>
        <begin position="71"/>
        <end position="93"/>
    </location>
</feature>
<keyword evidence="2" id="KW-0812">Transmembrane</keyword>
<evidence type="ECO:0000256" key="1">
    <source>
        <dbReference type="SAM" id="MobiDB-lite"/>
    </source>
</evidence>
<keyword evidence="2" id="KW-1133">Transmembrane helix</keyword>
<dbReference type="AlphaFoldDB" id="A0A9P4G936"/>
<evidence type="ECO:0000256" key="2">
    <source>
        <dbReference type="SAM" id="Phobius"/>
    </source>
</evidence>
<reference evidence="3" key="1">
    <citation type="submission" date="2020-01" db="EMBL/GenBank/DDBJ databases">
        <authorList>
            <consortium name="DOE Joint Genome Institute"/>
            <person name="Haridas S."/>
            <person name="Albert R."/>
            <person name="Binder M."/>
            <person name="Bloem J."/>
            <person name="Labutti K."/>
            <person name="Salamov A."/>
            <person name="Andreopoulos B."/>
            <person name="Baker S.E."/>
            <person name="Barry K."/>
            <person name="Bills G."/>
            <person name="Bluhm B.H."/>
            <person name="Cannon C."/>
            <person name="Castanera R."/>
            <person name="Culley D.E."/>
            <person name="Daum C."/>
            <person name="Ezra D."/>
            <person name="Gonzalez J.B."/>
            <person name="Henrissat B."/>
            <person name="Kuo A."/>
            <person name="Liang C."/>
            <person name="Lipzen A."/>
            <person name="Lutzoni F."/>
            <person name="Magnuson J."/>
            <person name="Mondo S."/>
            <person name="Nolan M."/>
            <person name="Ohm R."/>
            <person name="Pangilinan J."/>
            <person name="Park H.-J."/>
            <person name="Ramirez L."/>
            <person name="Alfaro M."/>
            <person name="Sun H."/>
            <person name="Tritt A."/>
            <person name="Yoshinaga Y."/>
            <person name="Zwiers L.-H."/>
            <person name="Turgeon B.G."/>
            <person name="Goodwin S.B."/>
            <person name="Spatafora J.W."/>
            <person name="Crous P.W."/>
            <person name="Grigoriev I.V."/>
        </authorList>
    </citation>
    <scope>NUCLEOTIDE SEQUENCE</scope>
    <source>
        <strain evidence="3">CBS 394.84</strain>
    </source>
</reference>
<sequence length="105" mass="11206">MSESDLAPRKPALGSPFLDVVSDSLDSSSSSPLSPTELPRPGYSRPYQHRIIPPSIKGHGRLIVAHRVVPYWVGVLLVIGVFSFGVFCAMVVSGHANNGKSHRGG</sequence>
<keyword evidence="2" id="KW-0472">Membrane</keyword>
<name>A0A9P4G936_9PLEO</name>
<evidence type="ECO:0000313" key="4">
    <source>
        <dbReference type="Proteomes" id="UP000800039"/>
    </source>
</evidence>
<evidence type="ECO:0000313" key="3">
    <source>
        <dbReference type="EMBL" id="KAF1841322.1"/>
    </source>
</evidence>
<proteinExistence type="predicted"/>
<dbReference type="OrthoDB" id="3659759at2759"/>
<comment type="caution">
    <text evidence="3">The sequence shown here is derived from an EMBL/GenBank/DDBJ whole genome shotgun (WGS) entry which is preliminary data.</text>
</comment>
<accession>A0A9P4G936</accession>
<feature type="compositionally biased region" description="Low complexity" evidence="1">
    <location>
        <begin position="15"/>
        <end position="35"/>
    </location>
</feature>
<dbReference type="GeneID" id="63851199"/>
<dbReference type="Proteomes" id="UP000800039">
    <property type="component" value="Unassembled WGS sequence"/>
</dbReference>
<gene>
    <name evidence="3" type="ORF">K460DRAFT_369359</name>
</gene>